<feature type="compositionally biased region" description="Polar residues" evidence="2">
    <location>
        <begin position="196"/>
        <end position="206"/>
    </location>
</feature>
<dbReference type="Gene3D" id="4.10.240.10">
    <property type="entry name" value="Zn(2)-C6 fungal-type DNA-binding domain"/>
    <property type="match status" value="1"/>
</dbReference>
<reference evidence="4 5" key="1">
    <citation type="submission" date="2019-06" db="EMBL/GenBank/DDBJ databases">
        <title>A chromosomal-level reference genome of Carpinus fangiana (Coryloideae, Betulaceae).</title>
        <authorList>
            <person name="Yang X."/>
            <person name="Wang Z."/>
            <person name="Zhang L."/>
            <person name="Hao G."/>
            <person name="Liu J."/>
            <person name="Yang Y."/>
        </authorList>
    </citation>
    <scope>NUCLEOTIDE SEQUENCE [LARGE SCALE GENOMIC DNA]</scope>
    <source>
        <strain evidence="4">Cfa_2016G</strain>
        <tissue evidence="4">Leaf</tissue>
    </source>
</reference>
<dbReference type="OrthoDB" id="3934537at2759"/>
<feature type="region of interest" description="Disordered" evidence="2">
    <location>
        <begin position="72"/>
        <end position="155"/>
    </location>
</feature>
<dbReference type="InterPro" id="IPR036864">
    <property type="entry name" value="Zn2-C6_fun-type_DNA-bd_sf"/>
</dbReference>
<dbReference type="GO" id="GO:0008270">
    <property type="term" value="F:zinc ion binding"/>
    <property type="evidence" value="ECO:0007669"/>
    <property type="project" value="InterPro"/>
</dbReference>
<name>A0A5N6KQS4_9ROSI</name>
<dbReference type="GO" id="GO:0000981">
    <property type="term" value="F:DNA-binding transcription factor activity, RNA polymerase II-specific"/>
    <property type="evidence" value="ECO:0007669"/>
    <property type="project" value="InterPro"/>
</dbReference>
<comment type="caution">
    <text evidence="4">The sequence shown here is derived from an EMBL/GenBank/DDBJ whole genome shotgun (WGS) entry which is preliminary data.</text>
</comment>
<feature type="compositionally biased region" description="Basic and acidic residues" evidence="2">
    <location>
        <begin position="91"/>
        <end position="116"/>
    </location>
</feature>
<evidence type="ECO:0000256" key="2">
    <source>
        <dbReference type="SAM" id="MobiDB-lite"/>
    </source>
</evidence>
<accession>A0A5N6KQS4</accession>
<dbReference type="PROSITE" id="PS50048">
    <property type="entry name" value="ZN2_CY6_FUNGAL_2"/>
    <property type="match status" value="1"/>
</dbReference>
<feature type="region of interest" description="Disordered" evidence="2">
    <location>
        <begin position="171"/>
        <end position="249"/>
    </location>
</feature>
<organism evidence="4 5">
    <name type="scientific">Carpinus fangiana</name>
    <dbReference type="NCBI Taxonomy" id="176857"/>
    <lineage>
        <taxon>Eukaryota</taxon>
        <taxon>Viridiplantae</taxon>
        <taxon>Streptophyta</taxon>
        <taxon>Embryophyta</taxon>
        <taxon>Tracheophyta</taxon>
        <taxon>Spermatophyta</taxon>
        <taxon>Magnoliopsida</taxon>
        <taxon>eudicotyledons</taxon>
        <taxon>Gunneridae</taxon>
        <taxon>Pentapetalae</taxon>
        <taxon>rosids</taxon>
        <taxon>fabids</taxon>
        <taxon>Fagales</taxon>
        <taxon>Betulaceae</taxon>
        <taxon>Carpinus</taxon>
    </lineage>
</organism>
<dbReference type="Proteomes" id="UP000327013">
    <property type="component" value="Unassembled WGS sequence"/>
</dbReference>
<protein>
    <recommendedName>
        <fullName evidence="3">Zn(2)-C6 fungal-type domain-containing protein</fullName>
    </recommendedName>
</protein>
<evidence type="ECO:0000313" key="5">
    <source>
        <dbReference type="Proteomes" id="UP000327013"/>
    </source>
</evidence>
<evidence type="ECO:0000256" key="1">
    <source>
        <dbReference type="SAM" id="Coils"/>
    </source>
</evidence>
<sequence>MSPLPPRCEACKRRGQNCDGTQPCSTCEQNAGSCTYKAFDAVSTNTSELRELHPMPLDLTPDLSSIRHTYLFSNSSRNEKPRPRHTIKPYTPDKKDSEDDSCVKEYRKEGFSDSKSRSIGGSQAAKHDGGLSSGGASEFEVSSTSSSAPKDRFNRSLRRIERKDYRIPTLGEPWETRHSPSFGKRRKPVMERRRSVTVSPSSQASRCPQKVTRRVLNVSGSSSQDSESDEHESDSPRPSRGKFPRWRLGAQDLKGKPKSYWAPRSSDVNNNMERLLDPLINAEIEGDASFRNTARMKKYGQYLFLKRNVQPTSPLDEEEGAQLPVDLVNRAIVKGRAFLPLQRRPADHGAATLPLTMLHFQDAGMPKKGDVPASDPKPVFRFFVSSRDLDEVQLDEIEILICNILNRIPERLDSQPPNSVLQKGMILKTAVDAMFQDRGEDVDTATITGIVFTKRGGPSKGPQRLEYRAQVKFFDPDGSIDQFMLHVDTARVNMDVLPRPIPDWIEVQSVNIPKTVSVSEHPKHTRAIEHLRYLIWTLRGRIMTKKQVQAFQGSYLNTCCLYEGVPGGRGGLYEGKQPFTIDRQGQAFITRIGASRAALQDITSTNPKKPAFKLPQHRVYSIAHSRIAKVLSKWIESWKGSDFLAGWIEAAHAADAINIQIDEAEVTDLGCNCLDSQKSHTLHDCNICGLLTPCADLEFSEEFGLMCCNRCILRESKKELRGKPRMMHMIRQYAASELERGGRGVFDELLADLLGSPYWLDWNNYRDAYSSSDQPAPGVTWQGKVRSFAHLERGRIASPFTPSIDAARPFFLTSAGKTGVHVPGNLLPTSRWLNLAQNIFVKATTPVLAEYVRGEDDSAFDRAQWDEKIREIHMLAVSVPYRAAKRIGNSKSDNEFADCEAEWRTLCLRPTAKAWCFFSGRFYTSWLLCNSRFVQQDTPETIFLICLWSYCTDSKGHNRLLKLPINTWRKSPIRASIGRIEPGRALFSGWASNPKSMKDWNRARCNMILETCYENWAKSNFHAEHFPQIRKEFLEVVIPRDLYDPQACPRRTYTEPAQADGTSVEDEIEETEDDQEAWTYSEMALVSHLGGFRQDLHRVSICQDETQGNDDHIIAQGTPTGGGEYNERQLARLLVQGAFDDTKMVRFEINQAQQENEELRQLLRQHGIDDSIVSHRQSRLADLPEDPKGRRFFNNLSSSNREAANDLLGPVLGGTPDETRALHSSESKLDGTAQAASLQTSAPTVKQPKRQGYTAQQNRYLEKLKRQDRDLLELPVRKGVDVIVEECRRMMRQRKGSPGSFHEKAARVSEGIEQGAARTIAEVHDASSLRALLDPSCSPPPERWVQIVHTSSRTIRRGTAAKAAPMGTRCEPLRSVVYRMRHVRYRNSSILRRLELVAYCRSSASDRAGSAVLPPEVPIVLRVASPKIRLAVSQSRALEDHLLRIKTLLPLTEASVCYEILESSRSARAAAQSMLTAFRRGAHLLVSLQQILTSPEAVATQQVQEVEGSFGSFLYFRGSSSLWRNRRRIRHYEPIQLLTNDIMESIQDLVVVLERVAVYRENCVCSVVDISTSATCQQATWTTLLPARWHHLLAGCTGCPPKSEVLTPSRTLDQFSLADRLARVTGYRLYARSRRHLIAVNSGPRRGMPQDRSLVGAEQAASVCCIMWPTSIYDSPATHTSRAVASFGIAWNVNTLIQLILSNADGNPATGLISYAFPALKSWTAP</sequence>
<proteinExistence type="predicted"/>
<feature type="coiled-coil region" evidence="1">
    <location>
        <begin position="1142"/>
        <end position="1169"/>
    </location>
</feature>
<evidence type="ECO:0000259" key="3">
    <source>
        <dbReference type="PROSITE" id="PS50048"/>
    </source>
</evidence>
<keyword evidence="1" id="KW-0175">Coiled coil</keyword>
<dbReference type="EMBL" id="VIBQ01000010">
    <property type="protein sequence ID" value="KAB8338995.1"/>
    <property type="molecule type" value="Genomic_DNA"/>
</dbReference>
<evidence type="ECO:0000313" key="4">
    <source>
        <dbReference type="EMBL" id="KAB8338995.1"/>
    </source>
</evidence>
<feature type="domain" description="Zn(2)-C6 fungal-type" evidence="3">
    <location>
        <begin position="7"/>
        <end position="36"/>
    </location>
</feature>
<dbReference type="InterPro" id="IPR001138">
    <property type="entry name" value="Zn2Cys6_DnaBD"/>
</dbReference>
<keyword evidence="5" id="KW-1185">Reference proteome</keyword>
<gene>
    <name evidence="4" type="ORF">FH972_021934</name>
</gene>